<dbReference type="SUPFAM" id="SSF53383">
    <property type="entry name" value="PLP-dependent transferases"/>
    <property type="match status" value="1"/>
</dbReference>
<proteinExistence type="predicted"/>
<gene>
    <name evidence="1" type="ORF">OMM_14902</name>
</gene>
<evidence type="ECO:0008006" key="3">
    <source>
        <dbReference type="Google" id="ProtNLM"/>
    </source>
</evidence>
<name>A0A1V1NR58_9BACT</name>
<comment type="caution">
    <text evidence="1">The sequence shown here is derived from an EMBL/GenBank/DDBJ whole genome shotgun (WGS) entry which is preliminary data.</text>
</comment>
<dbReference type="InterPro" id="IPR015422">
    <property type="entry name" value="PyrdxlP-dep_Trfase_small"/>
</dbReference>
<dbReference type="AlphaFoldDB" id="A0A1V1NR58"/>
<dbReference type="Gene3D" id="3.40.640.10">
    <property type="entry name" value="Type I PLP-dependent aspartate aminotransferase-like (Major domain)"/>
    <property type="match status" value="1"/>
</dbReference>
<sequence>MIMIHGHGGNIYEWTKKLNCSLDEIIDMSSNINPLGSPPGLLEYIKDRLKHIHSLPEVDSKTLTRTFALFFVQA</sequence>
<dbReference type="EMBL" id="ATBP01003277">
    <property type="protein sequence ID" value="ETR65043.1"/>
    <property type="molecule type" value="Genomic_DNA"/>
</dbReference>
<evidence type="ECO:0000313" key="2">
    <source>
        <dbReference type="Proteomes" id="UP000189670"/>
    </source>
</evidence>
<evidence type="ECO:0000313" key="1">
    <source>
        <dbReference type="EMBL" id="ETR65043.1"/>
    </source>
</evidence>
<reference evidence="2" key="1">
    <citation type="submission" date="2012-11" db="EMBL/GenBank/DDBJ databases">
        <authorList>
            <person name="Lucero-Rivera Y.E."/>
            <person name="Tovar-Ramirez D."/>
        </authorList>
    </citation>
    <scope>NUCLEOTIDE SEQUENCE [LARGE SCALE GENOMIC DNA]</scope>
    <source>
        <strain evidence="2">Araruama</strain>
    </source>
</reference>
<accession>A0A1V1NR58</accession>
<dbReference type="InterPro" id="IPR015421">
    <property type="entry name" value="PyrdxlP-dep_Trfase_major"/>
</dbReference>
<dbReference type="Gene3D" id="3.90.1150.10">
    <property type="entry name" value="Aspartate Aminotransferase, domain 1"/>
    <property type="match status" value="1"/>
</dbReference>
<protein>
    <recommendedName>
        <fullName evidence="3">Threonine-phosphate decarboxylase</fullName>
    </recommendedName>
</protein>
<dbReference type="InterPro" id="IPR015424">
    <property type="entry name" value="PyrdxlP-dep_Trfase"/>
</dbReference>
<organism evidence="1 2">
    <name type="scientific">Candidatus Magnetoglobus multicellularis str. Araruama</name>
    <dbReference type="NCBI Taxonomy" id="890399"/>
    <lineage>
        <taxon>Bacteria</taxon>
        <taxon>Pseudomonadati</taxon>
        <taxon>Thermodesulfobacteriota</taxon>
        <taxon>Desulfobacteria</taxon>
        <taxon>Desulfobacterales</taxon>
        <taxon>Desulfobacteraceae</taxon>
        <taxon>Candidatus Magnetoglobus</taxon>
    </lineage>
</organism>
<dbReference type="Proteomes" id="UP000189670">
    <property type="component" value="Unassembled WGS sequence"/>
</dbReference>